<dbReference type="Proteomes" id="UP000477680">
    <property type="component" value="Chromosome"/>
</dbReference>
<dbReference type="KEGG" id="kim:G3T16_02915"/>
<protein>
    <submittedName>
        <fullName evidence="2">FixH family protein</fullName>
    </submittedName>
</protein>
<accession>A0A6C0U5R6</accession>
<dbReference type="AlphaFoldDB" id="A0A6C0U5R6"/>
<organism evidence="2 3">
    <name type="scientific">Kineobactrum salinum</name>
    <dbReference type="NCBI Taxonomy" id="2708301"/>
    <lineage>
        <taxon>Bacteria</taxon>
        <taxon>Pseudomonadati</taxon>
        <taxon>Pseudomonadota</taxon>
        <taxon>Gammaproteobacteria</taxon>
        <taxon>Cellvibrionales</taxon>
        <taxon>Halieaceae</taxon>
        <taxon>Kineobactrum</taxon>
    </lineage>
</organism>
<dbReference type="EMBL" id="CP048711">
    <property type="protein sequence ID" value="QIB67512.1"/>
    <property type="molecule type" value="Genomic_DNA"/>
</dbReference>
<keyword evidence="1" id="KW-0472">Membrane</keyword>
<dbReference type="Pfam" id="PF05751">
    <property type="entry name" value="FixH"/>
    <property type="match status" value="1"/>
</dbReference>
<dbReference type="RefSeq" id="WP_163496938.1">
    <property type="nucleotide sequence ID" value="NZ_CP048711.1"/>
</dbReference>
<dbReference type="InterPro" id="IPR008620">
    <property type="entry name" value="FixH"/>
</dbReference>
<keyword evidence="1" id="KW-1133">Transmembrane helix</keyword>
<keyword evidence="1" id="KW-0812">Transmembrane</keyword>
<feature type="transmembrane region" description="Helical" evidence="1">
    <location>
        <begin position="16"/>
        <end position="40"/>
    </location>
</feature>
<reference evidence="2 3" key="1">
    <citation type="submission" date="2020-02" db="EMBL/GenBank/DDBJ databases">
        <title>Genome sequencing for Kineobactrum sp. M2.</title>
        <authorList>
            <person name="Park S.-J."/>
        </authorList>
    </citation>
    <scope>NUCLEOTIDE SEQUENCE [LARGE SCALE GENOMIC DNA]</scope>
    <source>
        <strain evidence="2 3">M2</strain>
    </source>
</reference>
<sequence>MYPDAATDTRPWFRQFWPWFLIVLPSVVVIASFYTLYLAILHSDDLVVDQYYKDGLAINRQLEQKQRAATLGITARFTITPQQATVELAGPVASPTLELALSHPMEADRDFGIVLQQVAPGIYSGVLDTPVRSRWHWQLRDPDDPTWHLDGVLSAADLLDADSS</sequence>
<evidence type="ECO:0000313" key="2">
    <source>
        <dbReference type="EMBL" id="QIB67512.1"/>
    </source>
</evidence>
<gene>
    <name evidence="2" type="ORF">G3T16_02915</name>
</gene>
<proteinExistence type="predicted"/>
<evidence type="ECO:0000313" key="3">
    <source>
        <dbReference type="Proteomes" id="UP000477680"/>
    </source>
</evidence>
<evidence type="ECO:0000256" key="1">
    <source>
        <dbReference type="SAM" id="Phobius"/>
    </source>
</evidence>
<keyword evidence="3" id="KW-1185">Reference proteome</keyword>
<name>A0A6C0U5R6_9GAMM</name>